<name>A0A5B7K1J2_PORTR</name>
<dbReference type="AlphaFoldDB" id="A0A5B7K1J2"/>
<sequence>MVVLLGLSRETNERMNEAVKEFLERMRTCIHSGHDQTNKNGSKTYQRVPDSLTLHCTRCTAKLRLRDHLTNQRKHSAHMMLPHDYEAAILILILMLQVARDRFRARPLDRLLP</sequence>
<gene>
    <name evidence="1" type="ORF">E2C01_096251</name>
</gene>
<keyword evidence="2" id="KW-1185">Reference proteome</keyword>
<evidence type="ECO:0000313" key="2">
    <source>
        <dbReference type="Proteomes" id="UP000324222"/>
    </source>
</evidence>
<evidence type="ECO:0000313" key="1">
    <source>
        <dbReference type="EMBL" id="MPD00756.1"/>
    </source>
</evidence>
<comment type="caution">
    <text evidence="1">The sequence shown here is derived from an EMBL/GenBank/DDBJ whole genome shotgun (WGS) entry which is preliminary data.</text>
</comment>
<protein>
    <submittedName>
        <fullName evidence="1">Uncharacterized protein</fullName>
    </submittedName>
</protein>
<proteinExistence type="predicted"/>
<accession>A0A5B7K1J2</accession>
<dbReference type="Proteomes" id="UP000324222">
    <property type="component" value="Unassembled WGS sequence"/>
</dbReference>
<reference evidence="1 2" key="1">
    <citation type="submission" date="2019-05" db="EMBL/GenBank/DDBJ databases">
        <title>Another draft genome of Portunus trituberculatus and its Hox gene families provides insights of decapod evolution.</title>
        <authorList>
            <person name="Jeong J.-H."/>
            <person name="Song I."/>
            <person name="Kim S."/>
            <person name="Choi T."/>
            <person name="Kim D."/>
            <person name="Ryu S."/>
            <person name="Kim W."/>
        </authorList>
    </citation>
    <scope>NUCLEOTIDE SEQUENCE [LARGE SCALE GENOMIC DNA]</scope>
    <source>
        <tissue evidence="1">Muscle</tissue>
    </source>
</reference>
<dbReference type="EMBL" id="VSRR010124270">
    <property type="protein sequence ID" value="MPD00756.1"/>
    <property type="molecule type" value="Genomic_DNA"/>
</dbReference>
<organism evidence="1 2">
    <name type="scientific">Portunus trituberculatus</name>
    <name type="common">Swimming crab</name>
    <name type="synonym">Neptunus trituberculatus</name>
    <dbReference type="NCBI Taxonomy" id="210409"/>
    <lineage>
        <taxon>Eukaryota</taxon>
        <taxon>Metazoa</taxon>
        <taxon>Ecdysozoa</taxon>
        <taxon>Arthropoda</taxon>
        <taxon>Crustacea</taxon>
        <taxon>Multicrustacea</taxon>
        <taxon>Malacostraca</taxon>
        <taxon>Eumalacostraca</taxon>
        <taxon>Eucarida</taxon>
        <taxon>Decapoda</taxon>
        <taxon>Pleocyemata</taxon>
        <taxon>Brachyura</taxon>
        <taxon>Eubrachyura</taxon>
        <taxon>Portunoidea</taxon>
        <taxon>Portunidae</taxon>
        <taxon>Portuninae</taxon>
        <taxon>Portunus</taxon>
    </lineage>
</organism>